<comment type="caution">
    <text evidence="8">The sequence shown here is derived from an EMBL/GenBank/DDBJ whole genome shotgun (WGS) entry which is preliminary data.</text>
</comment>
<dbReference type="Proteomes" id="UP000659061">
    <property type="component" value="Unassembled WGS sequence"/>
</dbReference>
<sequence length="127" mass="13632">MTETFDDEPSLGRRLVALLIDWVIASLSAVAMFAWAGVTFPPEGIRDQLIINAVFIVEVAILVGLTGFSIGKRIMGLRLINPDGMPIGIPRALLRTLLLSVVIPAIVMTDDKRGLHDLAAGSKVVKA</sequence>
<dbReference type="Proteomes" id="UP000587211">
    <property type="component" value="Unassembled WGS sequence"/>
</dbReference>
<keyword evidence="5 6" id="KW-0472">Membrane</keyword>
<dbReference type="GO" id="GO:0005886">
    <property type="term" value="C:plasma membrane"/>
    <property type="evidence" value="ECO:0007669"/>
    <property type="project" value="UniProtKB-SubCell"/>
</dbReference>
<comment type="subcellular location">
    <subcellularLocation>
        <location evidence="1">Cell membrane</location>
        <topology evidence="1">Multi-pass membrane protein</topology>
    </subcellularLocation>
</comment>
<protein>
    <submittedName>
        <fullName evidence="9">RDD family membrane protein YckC</fullName>
    </submittedName>
    <submittedName>
        <fullName evidence="8">RDD family protein</fullName>
    </submittedName>
</protein>
<accession>A0A8I0KJ92</accession>
<feature type="domain" description="RDD" evidence="7">
    <location>
        <begin position="9"/>
        <end position="121"/>
    </location>
</feature>
<feature type="transmembrane region" description="Helical" evidence="6">
    <location>
        <begin position="49"/>
        <end position="71"/>
    </location>
</feature>
<keyword evidence="2" id="KW-1003">Cell membrane</keyword>
<evidence type="ECO:0000256" key="5">
    <source>
        <dbReference type="ARBA" id="ARBA00023136"/>
    </source>
</evidence>
<keyword evidence="10" id="KW-1185">Reference proteome</keyword>
<gene>
    <name evidence="9" type="ORF">BJ975_000912</name>
    <name evidence="8" type="ORF">IDH50_15835</name>
</gene>
<evidence type="ECO:0000256" key="3">
    <source>
        <dbReference type="ARBA" id="ARBA00022692"/>
    </source>
</evidence>
<feature type="transmembrane region" description="Helical" evidence="6">
    <location>
        <begin position="15"/>
        <end position="37"/>
    </location>
</feature>
<dbReference type="InterPro" id="IPR051791">
    <property type="entry name" value="Pra-immunoreactive"/>
</dbReference>
<dbReference type="RefSeq" id="WP_179424042.1">
    <property type="nucleotide sequence ID" value="NZ_BAAAMP010000003.1"/>
</dbReference>
<evidence type="ECO:0000313" key="10">
    <source>
        <dbReference type="Proteomes" id="UP000587211"/>
    </source>
</evidence>
<keyword evidence="4 6" id="KW-1133">Transmembrane helix</keyword>
<reference evidence="9 10" key="1">
    <citation type="submission" date="2020-07" db="EMBL/GenBank/DDBJ databases">
        <title>Sequencing the genomes of 1000 actinobacteria strains.</title>
        <authorList>
            <person name="Klenk H.-P."/>
        </authorList>
    </citation>
    <scope>NUCLEOTIDE SEQUENCE [LARGE SCALE GENOMIC DNA]</scope>
    <source>
        <strain evidence="9 10">DSM 19087</strain>
    </source>
</reference>
<name>A0A8I0KJ92_9ACTN</name>
<dbReference type="Pfam" id="PF06271">
    <property type="entry name" value="RDD"/>
    <property type="match status" value="1"/>
</dbReference>
<dbReference type="AlphaFoldDB" id="A0A8I0KJ92"/>
<dbReference type="EMBL" id="JACBZN010000001">
    <property type="protein sequence ID" value="NYI37537.1"/>
    <property type="molecule type" value="Genomic_DNA"/>
</dbReference>
<organism evidence="8 11">
    <name type="scientific">Aeromicrobium tamlense</name>
    <dbReference type="NCBI Taxonomy" id="375541"/>
    <lineage>
        <taxon>Bacteria</taxon>
        <taxon>Bacillati</taxon>
        <taxon>Actinomycetota</taxon>
        <taxon>Actinomycetes</taxon>
        <taxon>Propionibacteriales</taxon>
        <taxon>Nocardioidaceae</taxon>
        <taxon>Aeromicrobium</taxon>
    </lineage>
</organism>
<dbReference type="PANTHER" id="PTHR36115:SF6">
    <property type="entry name" value="PROLINE-RICH ANTIGEN HOMOLOG"/>
    <property type="match status" value="1"/>
</dbReference>
<dbReference type="EMBL" id="JACWMT010000003">
    <property type="protein sequence ID" value="MBD1271715.1"/>
    <property type="molecule type" value="Genomic_DNA"/>
</dbReference>
<dbReference type="InterPro" id="IPR010432">
    <property type="entry name" value="RDD"/>
</dbReference>
<evidence type="ECO:0000313" key="8">
    <source>
        <dbReference type="EMBL" id="MBD1271715.1"/>
    </source>
</evidence>
<proteinExistence type="predicted"/>
<dbReference type="PANTHER" id="PTHR36115">
    <property type="entry name" value="PROLINE-RICH ANTIGEN HOMOLOG-RELATED"/>
    <property type="match status" value="1"/>
</dbReference>
<evidence type="ECO:0000256" key="2">
    <source>
        <dbReference type="ARBA" id="ARBA00022475"/>
    </source>
</evidence>
<evidence type="ECO:0000256" key="1">
    <source>
        <dbReference type="ARBA" id="ARBA00004651"/>
    </source>
</evidence>
<evidence type="ECO:0000256" key="6">
    <source>
        <dbReference type="SAM" id="Phobius"/>
    </source>
</evidence>
<keyword evidence="3 6" id="KW-0812">Transmembrane</keyword>
<evidence type="ECO:0000256" key="4">
    <source>
        <dbReference type="ARBA" id="ARBA00022989"/>
    </source>
</evidence>
<evidence type="ECO:0000313" key="9">
    <source>
        <dbReference type="EMBL" id="NYI37537.1"/>
    </source>
</evidence>
<evidence type="ECO:0000313" key="11">
    <source>
        <dbReference type="Proteomes" id="UP000659061"/>
    </source>
</evidence>
<reference evidence="8" key="2">
    <citation type="submission" date="2020-09" db="EMBL/GenBank/DDBJ databases">
        <title>Novel species in genus Aeromicrobium.</title>
        <authorList>
            <person name="Zhang G."/>
        </authorList>
    </citation>
    <scope>NUCLEOTIDE SEQUENCE</scope>
    <source>
        <strain evidence="8">SSW1-57</strain>
    </source>
</reference>
<evidence type="ECO:0000259" key="7">
    <source>
        <dbReference type="Pfam" id="PF06271"/>
    </source>
</evidence>